<keyword evidence="10 18" id="KW-0326">Glycosidase</keyword>
<dbReference type="GO" id="GO:0005975">
    <property type="term" value="P:carbohydrate metabolic process"/>
    <property type="evidence" value="ECO:0007669"/>
    <property type="project" value="InterPro"/>
</dbReference>
<evidence type="ECO:0000256" key="4">
    <source>
        <dbReference type="ARBA" id="ARBA00022692"/>
    </source>
</evidence>
<dbReference type="GeneTree" id="ENSGT00940000158188"/>
<evidence type="ECO:0000256" key="8">
    <source>
        <dbReference type="ARBA" id="ARBA00023136"/>
    </source>
</evidence>
<evidence type="ECO:0000256" key="20">
    <source>
        <dbReference type="SAM" id="Phobius"/>
    </source>
</evidence>
<dbReference type="Proteomes" id="UP001108240">
    <property type="component" value="Unplaced"/>
</dbReference>
<comment type="catalytic activity">
    <reaction evidence="12">
        <text>N(4)-(alpha-D-Man-(1-&gt;2)-alpha-D-Man-(1-&gt;2)-alpha-D-Man-(1-&gt;3)-[alpha-D-Man-(1-&gt;2)-alpha-D-Man-(1-&gt;3)-[alpha-D-Man-(1-&gt;2)-alpha-D-Man-(1-&gt;6)]-alpha-D-Man-(1-&gt;6)]-beta-D-Man-(1-&gt;4)-beta-D-GlcNAc-(1-&gt;4)-beta-D-GlcNAc)-L-asparaginyl-[protein] (N-glucan mannose isomer 9A1,2,3B1,2,3) + 4 H2O = N(4)-(alpha-D-Man-(1-&gt;3)-[alpha-D-Man-(1-&gt;3)-[alpha-D-Man-(1-&gt;6)]-alpha-D-Man-(1-&gt;6)]-beta-D-Man-(1-&gt;4)-beta-D-GlcNAc-(1-&gt;4)-beta-D-GlcNAc)-L-asparaginyl-[protein] (N-glucan mannose isomer 5A1,2) + 4 beta-D-mannose</text>
        <dbReference type="Rhea" id="RHEA:56008"/>
        <dbReference type="Rhea" id="RHEA-COMP:14356"/>
        <dbReference type="Rhea" id="RHEA-COMP:14367"/>
        <dbReference type="ChEBI" id="CHEBI:15377"/>
        <dbReference type="ChEBI" id="CHEBI:28563"/>
        <dbReference type="ChEBI" id="CHEBI:59087"/>
        <dbReference type="ChEBI" id="CHEBI:139493"/>
        <dbReference type="EC" id="3.2.1.113"/>
    </reaction>
</comment>
<evidence type="ECO:0000256" key="17">
    <source>
        <dbReference type="PIRSR" id="PIRSR601382-3"/>
    </source>
</evidence>
<keyword evidence="6 16" id="KW-0106">Calcium</keyword>
<dbReference type="GO" id="GO:0070062">
    <property type="term" value="C:extracellular exosome"/>
    <property type="evidence" value="ECO:0007669"/>
    <property type="project" value="TreeGrafter"/>
</dbReference>
<evidence type="ECO:0000256" key="9">
    <source>
        <dbReference type="ARBA" id="ARBA00023157"/>
    </source>
</evidence>
<dbReference type="InterPro" id="IPR012341">
    <property type="entry name" value="6hp_glycosidase-like_sf"/>
</dbReference>
<dbReference type="PRINTS" id="PR00747">
    <property type="entry name" value="GLYHDRLASE47"/>
</dbReference>
<feature type="disulfide bond" evidence="17">
    <location>
        <begin position="444"/>
        <end position="476"/>
    </location>
</feature>
<evidence type="ECO:0000256" key="10">
    <source>
        <dbReference type="ARBA" id="ARBA00023295"/>
    </source>
</evidence>
<feature type="transmembrane region" description="Helical" evidence="20">
    <location>
        <begin position="29"/>
        <end position="49"/>
    </location>
</feature>
<dbReference type="FunFam" id="1.50.10.10:FF:000002">
    <property type="entry name" value="alpha-1,2-Mannosidase"/>
    <property type="match status" value="1"/>
</dbReference>
<keyword evidence="22" id="KW-1185">Reference proteome</keyword>
<evidence type="ECO:0000256" key="16">
    <source>
        <dbReference type="PIRSR" id="PIRSR601382-2"/>
    </source>
</evidence>
<evidence type="ECO:0000256" key="14">
    <source>
        <dbReference type="ARBA" id="ARBA00060399"/>
    </source>
</evidence>
<evidence type="ECO:0000313" key="22">
    <source>
        <dbReference type="Proteomes" id="UP001108240"/>
    </source>
</evidence>
<evidence type="ECO:0000313" key="21">
    <source>
        <dbReference type="Ensembl" id="ENSCCRP00000138256.1"/>
    </source>
</evidence>
<feature type="region of interest" description="Disordered" evidence="19">
    <location>
        <begin position="129"/>
        <end position="158"/>
    </location>
</feature>
<keyword evidence="20" id="KW-1133">Transmembrane helix</keyword>
<evidence type="ECO:0000256" key="2">
    <source>
        <dbReference type="ARBA" id="ARBA00004922"/>
    </source>
</evidence>
<dbReference type="Pfam" id="PF01532">
    <property type="entry name" value="Glyco_hydro_47"/>
    <property type="match status" value="1"/>
</dbReference>
<evidence type="ECO:0000256" key="12">
    <source>
        <dbReference type="ARBA" id="ARBA00048605"/>
    </source>
</evidence>
<dbReference type="InterPro" id="IPR036026">
    <property type="entry name" value="Seven-hairpin_glycosidases"/>
</dbReference>
<evidence type="ECO:0000256" key="6">
    <source>
        <dbReference type="ARBA" id="ARBA00022837"/>
    </source>
</evidence>
<comment type="pathway">
    <text evidence="2">Protein modification; protein glycosylation.</text>
</comment>
<dbReference type="InterPro" id="IPR050749">
    <property type="entry name" value="Glycosyl_Hydrolase_47"/>
</dbReference>
<name>A0A9J8A6G6_CYPCA</name>
<comment type="similarity">
    <text evidence="3 18">Belongs to the glycosyl hydrolase 47 family.</text>
</comment>
<reference evidence="21" key="2">
    <citation type="submission" date="2025-09" db="UniProtKB">
        <authorList>
            <consortium name="Ensembl"/>
        </authorList>
    </citation>
    <scope>IDENTIFICATION</scope>
</reference>
<dbReference type="EC" id="3.2.1.-" evidence="18"/>
<accession>A0A9J8A6G6</accession>
<evidence type="ECO:0000256" key="13">
    <source>
        <dbReference type="ARBA" id="ARBA00054774"/>
    </source>
</evidence>
<proteinExistence type="inferred from homology"/>
<evidence type="ECO:0000256" key="19">
    <source>
        <dbReference type="SAM" id="MobiDB-lite"/>
    </source>
</evidence>
<keyword evidence="7" id="KW-0735">Signal-anchor</keyword>
<evidence type="ECO:0000256" key="5">
    <source>
        <dbReference type="ARBA" id="ARBA00022801"/>
    </source>
</evidence>
<dbReference type="SUPFAM" id="SSF48225">
    <property type="entry name" value="Seven-hairpin glycosidases"/>
    <property type="match status" value="1"/>
</dbReference>
<reference evidence="21" key="1">
    <citation type="submission" date="2025-08" db="UniProtKB">
        <authorList>
            <consortium name="Ensembl"/>
        </authorList>
    </citation>
    <scope>IDENTIFICATION</scope>
</reference>
<dbReference type="InterPro" id="IPR001382">
    <property type="entry name" value="Glyco_hydro_47"/>
</dbReference>
<feature type="active site" description="Proton donor" evidence="15">
    <location>
        <position position="490"/>
    </location>
</feature>
<dbReference type="GO" id="GO:0004571">
    <property type="term" value="F:mannosyl-oligosaccharide 1,2-alpha-mannosidase activity"/>
    <property type="evidence" value="ECO:0007669"/>
    <property type="project" value="UniProtKB-EC"/>
</dbReference>
<keyword evidence="4 20" id="KW-0812">Transmembrane</keyword>
<comment type="subcellular location">
    <subcellularLocation>
        <location evidence="14">Endomembrane system</location>
        <topology evidence="14">Single-pass type II membrane protein</topology>
    </subcellularLocation>
</comment>
<comment type="function">
    <text evidence="13">Involved in the maturation of Asn-linked oligosaccharides. Progressively trim alpha-1,2-linked mannose residues from Man(9)GlcNAc(2) to produce Man(5)GlcNAc(2).</text>
</comment>
<keyword evidence="9 17" id="KW-1015">Disulfide bond</keyword>
<dbReference type="Ensembl" id="ENSCCRT00000168565.1">
    <property type="protein sequence ID" value="ENSCCRP00000138256.1"/>
    <property type="gene ID" value="ENSCCRG00000071783.1"/>
</dbReference>
<feature type="active site" description="Proton donor" evidence="15">
    <location>
        <position position="248"/>
    </location>
</feature>
<dbReference type="Gene3D" id="1.50.10.10">
    <property type="match status" value="1"/>
</dbReference>
<sequence>MPVASLLPFTVTPNRKSASPTSFRLTEKFILLLVFSAFITLCFGAIFFLPDSTKLLSGVFFRSSSVEAETRTGTVSDTSTGTGKDEKILAKIRKDHEKALLEAKDTLQKGASEIKQDIKSDKEKLALNGQGKGAKTDSLPFVQYERPPGATGHEPADPDIKAKRAKIKEMMQFSWDNYKRYAWGSNELRPVSKQGHSSNLFGSLKGATIVDALDTLYIMEMYDEFEAATEWVERNLDFNMNAEISVFEVNIRFVGGLLSAYYLSGKEVFRRKAVELGEKLLPAFKTPTGIPWALLNLKSGIGRNWPWASGGSSILAEYGTLHLEFMHLSALSGRPVFAEKVMNIRKVLNRLDKPQGLYPNYLNPNSGQWGQHHVSVGGLGDSFYEYLLKAWLMSDKTDEEGKKLYYDALQAIEKNLIRKSSGGLTYIAEWKGGLLEHKMGHLTCFAGGMIALGADGAPDDKTGHQMELAAEITRTCHESYTRTSMKLGPEAFRFDGGVEAIATRQNEKYFILRPEVIETYMYMWRFTHDPKYRQWGWEAVQALEKYCRVVGGYSGVRDVYANTPNHDDVQQSFYLAETLKYLYLLFSDDDHLPFEHWVFNTEAHPLPVIKKQNPEIANQLK</sequence>
<comment type="cofactor">
    <cofactor evidence="1 16">
        <name>Ca(2+)</name>
        <dbReference type="ChEBI" id="CHEBI:29108"/>
    </cofactor>
</comment>
<dbReference type="GO" id="GO:0005783">
    <property type="term" value="C:endoplasmic reticulum"/>
    <property type="evidence" value="ECO:0007669"/>
    <property type="project" value="TreeGrafter"/>
</dbReference>
<organism evidence="21 22">
    <name type="scientific">Cyprinus carpio carpio</name>
    <dbReference type="NCBI Taxonomy" id="630221"/>
    <lineage>
        <taxon>Eukaryota</taxon>
        <taxon>Metazoa</taxon>
        <taxon>Chordata</taxon>
        <taxon>Craniata</taxon>
        <taxon>Vertebrata</taxon>
        <taxon>Euteleostomi</taxon>
        <taxon>Actinopterygii</taxon>
        <taxon>Neopterygii</taxon>
        <taxon>Teleostei</taxon>
        <taxon>Ostariophysi</taxon>
        <taxon>Cypriniformes</taxon>
        <taxon>Cyprinidae</taxon>
        <taxon>Cyprininae</taxon>
        <taxon>Cyprinus</taxon>
    </lineage>
</organism>
<dbReference type="AlphaFoldDB" id="A0A9J8A6G6"/>
<keyword evidence="5 18" id="KW-0378">Hydrolase</keyword>
<evidence type="ECO:0000256" key="3">
    <source>
        <dbReference type="ARBA" id="ARBA00007658"/>
    </source>
</evidence>
<keyword evidence="16" id="KW-0479">Metal-binding</keyword>
<evidence type="ECO:0000256" key="7">
    <source>
        <dbReference type="ARBA" id="ARBA00022968"/>
    </source>
</evidence>
<feature type="binding site" evidence="16">
    <location>
        <position position="601"/>
    </location>
    <ligand>
        <name>Ca(2+)</name>
        <dbReference type="ChEBI" id="CHEBI:29108"/>
    </ligand>
</feature>
<evidence type="ECO:0000256" key="15">
    <source>
        <dbReference type="PIRSR" id="PIRSR601382-1"/>
    </source>
</evidence>
<evidence type="ECO:0000256" key="1">
    <source>
        <dbReference type="ARBA" id="ARBA00001913"/>
    </source>
</evidence>
<dbReference type="PANTHER" id="PTHR11742:SF31">
    <property type="entry name" value="MANNOSYL-OLIGOSACCHARIDE 1,2-ALPHA-MANNOSIDASE IA"/>
    <property type="match status" value="1"/>
</dbReference>
<feature type="active site" evidence="15">
    <location>
        <position position="515"/>
    </location>
</feature>
<dbReference type="GO" id="GO:0005509">
    <property type="term" value="F:calcium ion binding"/>
    <property type="evidence" value="ECO:0007669"/>
    <property type="project" value="InterPro"/>
</dbReference>
<feature type="active site" evidence="15">
    <location>
        <position position="381"/>
    </location>
</feature>
<comment type="catalytic activity">
    <reaction evidence="11">
        <text>N(4)-(alpha-D-Man-(1-&gt;2)-alpha-D-Man-(1-&gt;2)-alpha-D-Man-(1-&gt;3)-[alpha-D-Man-(1-&gt;3)-[alpha-D-Man-(1-&gt;2)-alpha-D-Man-(1-&gt;6)]-alpha-D-Man-(1-&gt;6)]-beta-D-Man-(1-&gt;4)-beta-D-GlcNAc-(1-&gt;4)-beta-D-GlcNAc)-L-asparaginyl-[protein] (N-glucan mannose isomer 8A1,2,3B1,3) + 3 H2O = N(4)-(alpha-D-Man-(1-&gt;3)-[alpha-D-Man-(1-&gt;3)-[alpha-D-Man-(1-&gt;6)]-alpha-D-Man-(1-&gt;6)]-beta-D-Man-(1-&gt;4)-beta-D-GlcNAc-(1-&gt;4)-beta-D-GlcNAc)-L-asparaginyl-[protein] (N-glucan mannose isomer 5A1,2) + 3 beta-D-mannose</text>
        <dbReference type="Rhea" id="RHEA:56028"/>
        <dbReference type="Rhea" id="RHEA-COMP:14358"/>
        <dbReference type="Rhea" id="RHEA-COMP:14367"/>
        <dbReference type="ChEBI" id="CHEBI:15377"/>
        <dbReference type="ChEBI" id="CHEBI:28563"/>
        <dbReference type="ChEBI" id="CHEBI:59087"/>
        <dbReference type="ChEBI" id="CHEBI:60628"/>
        <dbReference type="EC" id="3.2.1.113"/>
    </reaction>
</comment>
<dbReference type="GO" id="GO:0000139">
    <property type="term" value="C:Golgi membrane"/>
    <property type="evidence" value="ECO:0007669"/>
    <property type="project" value="TreeGrafter"/>
</dbReference>
<keyword evidence="8 20" id="KW-0472">Membrane</keyword>
<dbReference type="PANTHER" id="PTHR11742">
    <property type="entry name" value="MANNOSYL-OLIGOSACCHARIDE ALPHA-1,2-MANNOSIDASE-RELATED"/>
    <property type="match status" value="1"/>
</dbReference>
<evidence type="ECO:0000256" key="18">
    <source>
        <dbReference type="RuleBase" id="RU361193"/>
    </source>
</evidence>
<protein>
    <recommendedName>
        <fullName evidence="18">alpha-1,2-Mannosidase</fullName>
        <ecNumber evidence="18">3.2.1.-</ecNumber>
    </recommendedName>
</protein>
<evidence type="ECO:0000256" key="11">
    <source>
        <dbReference type="ARBA" id="ARBA00047669"/>
    </source>
</evidence>